<reference evidence="3 4" key="1">
    <citation type="submission" date="2024-08" db="EMBL/GenBank/DDBJ databases">
        <title>Whole-genome sequencing of halo(alkali)philic microorganisms from hypersaline lakes.</title>
        <authorList>
            <person name="Sorokin D.Y."/>
            <person name="Merkel A.Y."/>
            <person name="Messina E."/>
            <person name="Yakimov M."/>
        </authorList>
    </citation>
    <scope>NUCLEOTIDE SEQUENCE [LARGE SCALE GENOMIC DNA]</scope>
    <source>
        <strain evidence="3 4">AB-hyl4</strain>
    </source>
</reference>
<gene>
    <name evidence="3" type="ORF">ACERK3_18695</name>
</gene>
<keyword evidence="2" id="KW-0732">Signal</keyword>
<evidence type="ECO:0000313" key="3">
    <source>
        <dbReference type="EMBL" id="MFA9480305.1"/>
    </source>
</evidence>
<dbReference type="EMBL" id="JBGUBD010000018">
    <property type="protein sequence ID" value="MFA9480305.1"/>
    <property type="molecule type" value="Genomic_DNA"/>
</dbReference>
<dbReference type="Proteomes" id="UP001575105">
    <property type="component" value="Unassembled WGS sequence"/>
</dbReference>
<keyword evidence="1" id="KW-0812">Transmembrane</keyword>
<evidence type="ECO:0000256" key="2">
    <source>
        <dbReference type="SAM" id="SignalP"/>
    </source>
</evidence>
<evidence type="ECO:0000313" key="4">
    <source>
        <dbReference type="Proteomes" id="UP001575105"/>
    </source>
</evidence>
<feature type="chain" id="PRO_5046161808" evidence="2">
    <location>
        <begin position="26"/>
        <end position="317"/>
    </location>
</feature>
<keyword evidence="1" id="KW-1133">Transmembrane helix</keyword>
<feature type="signal peptide" evidence="2">
    <location>
        <begin position="1"/>
        <end position="25"/>
    </location>
</feature>
<sequence length="317" mass="34597">MKTFWSCTFSFVFPLWLVVAAPAIAQPIPGDGMRIDAISDDFEDLAWSFNHDTATSANGLWRGSFRGAPDVVEPIASPAGGLSGQSQSLLLRSQDFGKDATPGQDDFVSQSYTNRGVTSPTRADLPSVIARVYLPEVDELNTDWGVFGMRLEAVSNDRVGGVDALGRYYPSIWINYWPQGESNHPTRSQPYLSFRLGDGYAIDVAGPYLAGGGWYTFGLAFDEAGIAHYYASGGVDPLTEADRVFNSTQFATNHTSGVNPGMDSVNYHFFSMGYPATHDWSMAFLIDDVSVFVIPEPGSALLVLGTLAGMLMRRRRR</sequence>
<dbReference type="NCBIfam" id="TIGR02595">
    <property type="entry name" value="PEP_CTERM"/>
    <property type="match status" value="1"/>
</dbReference>
<keyword evidence="4" id="KW-1185">Reference proteome</keyword>
<name>A0ABV4U9M6_9BACT</name>
<feature type="transmembrane region" description="Helical" evidence="1">
    <location>
        <begin position="291"/>
        <end position="312"/>
    </location>
</feature>
<keyword evidence="1" id="KW-0472">Membrane</keyword>
<evidence type="ECO:0000256" key="1">
    <source>
        <dbReference type="SAM" id="Phobius"/>
    </source>
</evidence>
<dbReference type="RefSeq" id="WP_425347222.1">
    <property type="nucleotide sequence ID" value="NZ_JBGUBD010000018.1"/>
</dbReference>
<accession>A0ABV4U9M6</accession>
<protein>
    <submittedName>
        <fullName evidence="3">PEP-CTERM sorting domain-containing protein</fullName>
    </submittedName>
</protein>
<organism evidence="3 4">
    <name type="scientific">Natronomicrosphaera hydrolytica</name>
    <dbReference type="NCBI Taxonomy" id="3242702"/>
    <lineage>
        <taxon>Bacteria</taxon>
        <taxon>Pseudomonadati</taxon>
        <taxon>Planctomycetota</taxon>
        <taxon>Phycisphaerae</taxon>
        <taxon>Phycisphaerales</taxon>
        <taxon>Phycisphaeraceae</taxon>
        <taxon>Natronomicrosphaera</taxon>
    </lineage>
</organism>
<dbReference type="InterPro" id="IPR013424">
    <property type="entry name" value="Ice-binding_C"/>
</dbReference>
<comment type="caution">
    <text evidence="3">The sequence shown here is derived from an EMBL/GenBank/DDBJ whole genome shotgun (WGS) entry which is preliminary data.</text>
</comment>
<proteinExistence type="predicted"/>